<keyword evidence="2" id="KW-1133">Transmembrane helix</keyword>
<organism evidence="4 5">
    <name type="scientific">Wickerhamomyces mucosus</name>
    <dbReference type="NCBI Taxonomy" id="1378264"/>
    <lineage>
        <taxon>Eukaryota</taxon>
        <taxon>Fungi</taxon>
        <taxon>Dikarya</taxon>
        <taxon>Ascomycota</taxon>
        <taxon>Saccharomycotina</taxon>
        <taxon>Saccharomycetes</taxon>
        <taxon>Phaffomycetales</taxon>
        <taxon>Wickerhamomycetaceae</taxon>
        <taxon>Wickerhamomyces</taxon>
    </lineage>
</organism>
<feature type="transmembrane region" description="Helical" evidence="2">
    <location>
        <begin position="398"/>
        <end position="418"/>
    </location>
</feature>
<dbReference type="PANTHER" id="PTHR34814">
    <property type="entry name" value="NITROSOGUANIDINE RESISTANCE PROTEIN SNG1"/>
    <property type="match status" value="1"/>
</dbReference>
<protein>
    <recommendedName>
        <fullName evidence="3">DUF3533 domain-containing protein</fullName>
    </recommendedName>
</protein>
<evidence type="ECO:0000313" key="4">
    <source>
        <dbReference type="EMBL" id="KAH3672416.1"/>
    </source>
</evidence>
<dbReference type="OrthoDB" id="2140105at2759"/>
<sequence>MSNELGDDSKNKMVDPTEEEVKQIQSQGYIPNQQELAHDLYDMDEISQYYSRSESKKDHPTVDDEQHSTSSASNDIEKQNSDQPINEGPAPTRQLSIFHPSVRHLWKQICINFVKYQILIGFLIIASFSIYWGALYDRPGHLKGLKMLVVNEDYYSGGIGESVLSIIENDYQNYGTWHILHNSSEIENFFKIDSVSNYNISELILEQVHKRYYWSSTHIKPNATNIQLEFYNGTLSGNLTNAVEYIYETGRDITSVTPYVVRTLQDIEESFNAVYPTGLGKSLTNQLSDNVKIELVNSGNSVISPIFNYLDYRPYSNTVLLAPLQVGLIYLIIISFFLFNFFVETHTLLLPYVKPQYYLLYRIVFNHFSYLIVSMFICAVSAIFQVDFTLAFGRGGWVVYWLSTYLTLAAVGGANENMGMLIFSYDPKFLAFWLITFVILNVSPSFSPMALTNDFYRYGYMMPIHHSNEIYKVIFMDLWKGQLGLNYGILVVWIVLNTLALPFVLKHVGKRMAKKAQAAAQAAQATNSGPKGPGGPPK</sequence>
<feature type="transmembrane region" description="Helical" evidence="2">
    <location>
        <begin position="364"/>
        <end position="386"/>
    </location>
</feature>
<dbReference type="PANTHER" id="PTHR34814:SF1">
    <property type="entry name" value="NITROSOGUANIDINE RESISTANCE PROTEIN SNG1"/>
    <property type="match status" value="1"/>
</dbReference>
<dbReference type="AlphaFoldDB" id="A0A9P8PI37"/>
<evidence type="ECO:0000256" key="2">
    <source>
        <dbReference type="SAM" id="Phobius"/>
    </source>
</evidence>
<dbReference type="InterPro" id="IPR053001">
    <property type="entry name" value="MNNG_permease-like"/>
</dbReference>
<feature type="region of interest" description="Disordered" evidence="1">
    <location>
        <begin position="49"/>
        <end position="92"/>
    </location>
</feature>
<proteinExistence type="predicted"/>
<feature type="compositionally biased region" description="Basic and acidic residues" evidence="1">
    <location>
        <begin position="53"/>
        <end position="67"/>
    </location>
</feature>
<dbReference type="Pfam" id="PF12051">
    <property type="entry name" value="DUF3533"/>
    <property type="match status" value="1"/>
</dbReference>
<evidence type="ECO:0000259" key="3">
    <source>
        <dbReference type="Pfam" id="PF12051"/>
    </source>
</evidence>
<feature type="domain" description="DUF3533" evidence="3">
    <location>
        <begin position="118"/>
        <end position="499"/>
    </location>
</feature>
<comment type="caution">
    <text evidence="4">The sequence shown here is derived from an EMBL/GenBank/DDBJ whole genome shotgun (WGS) entry which is preliminary data.</text>
</comment>
<feature type="transmembrane region" description="Helical" evidence="2">
    <location>
        <begin position="430"/>
        <end position="451"/>
    </location>
</feature>
<keyword evidence="2" id="KW-0812">Transmembrane</keyword>
<dbReference type="Proteomes" id="UP000769528">
    <property type="component" value="Unassembled WGS sequence"/>
</dbReference>
<dbReference type="EMBL" id="JAEUBF010001150">
    <property type="protein sequence ID" value="KAH3672416.1"/>
    <property type="molecule type" value="Genomic_DNA"/>
</dbReference>
<gene>
    <name evidence="4" type="ORF">WICMUC_004252</name>
</gene>
<feature type="transmembrane region" description="Helical" evidence="2">
    <location>
        <begin position="320"/>
        <end position="343"/>
    </location>
</feature>
<evidence type="ECO:0000256" key="1">
    <source>
        <dbReference type="SAM" id="MobiDB-lite"/>
    </source>
</evidence>
<dbReference type="InterPro" id="IPR022703">
    <property type="entry name" value="DUF3533"/>
</dbReference>
<reference evidence="4" key="1">
    <citation type="journal article" date="2021" name="Open Biol.">
        <title>Shared evolutionary footprints suggest mitochondrial oxidative damage underlies multiple complex I losses in fungi.</title>
        <authorList>
            <person name="Schikora-Tamarit M.A."/>
            <person name="Marcet-Houben M."/>
            <person name="Nosek J."/>
            <person name="Gabaldon T."/>
        </authorList>
    </citation>
    <scope>NUCLEOTIDE SEQUENCE</scope>
    <source>
        <strain evidence="4">CBS6341</strain>
    </source>
</reference>
<feature type="compositionally biased region" description="Basic and acidic residues" evidence="1">
    <location>
        <begin position="7"/>
        <end position="22"/>
    </location>
</feature>
<keyword evidence="2" id="KW-0472">Membrane</keyword>
<name>A0A9P8PI37_9ASCO</name>
<evidence type="ECO:0000313" key="5">
    <source>
        <dbReference type="Proteomes" id="UP000769528"/>
    </source>
</evidence>
<keyword evidence="5" id="KW-1185">Reference proteome</keyword>
<feature type="region of interest" description="Disordered" evidence="1">
    <location>
        <begin position="1"/>
        <end position="29"/>
    </location>
</feature>
<feature type="region of interest" description="Disordered" evidence="1">
    <location>
        <begin position="519"/>
        <end position="538"/>
    </location>
</feature>
<dbReference type="GO" id="GO:0016020">
    <property type="term" value="C:membrane"/>
    <property type="evidence" value="ECO:0007669"/>
    <property type="project" value="TreeGrafter"/>
</dbReference>
<feature type="transmembrane region" description="Helical" evidence="2">
    <location>
        <begin position="113"/>
        <end position="134"/>
    </location>
</feature>
<feature type="transmembrane region" description="Helical" evidence="2">
    <location>
        <begin position="485"/>
        <end position="505"/>
    </location>
</feature>
<accession>A0A9P8PI37</accession>
<reference evidence="4" key="2">
    <citation type="submission" date="2021-01" db="EMBL/GenBank/DDBJ databases">
        <authorList>
            <person name="Schikora-Tamarit M.A."/>
        </authorList>
    </citation>
    <scope>NUCLEOTIDE SEQUENCE</scope>
    <source>
        <strain evidence="4">CBS6341</strain>
    </source>
</reference>